<accession>E3NC64</accession>
<dbReference type="Gene3D" id="3.40.50.150">
    <property type="entry name" value="Vaccinia Virus protein VP39"/>
    <property type="match status" value="1"/>
</dbReference>
<feature type="binding site" evidence="5">
    <location>
        <position position="60"/>
    </location>
    <ligand>
        <name>S-adenosyl-L-methionine</name>
        <dbReference type="ChEBI" id="CHEBI:59789"/>
    </ligand>
</feature>
<dbReference type="InterPro" id="IPR029063">
    <property type="entry name" value="SAM-dependent_MTases_sf"/>
</dbReference>
<feature type="binding site" evidence="5">
    <location>
        <position position="157"/>
    </location>
    <ligand>
        <name>S-adenosyl-L-methionine</name>
        <dbReference type="ChEBI" id="CHEBI:59789"/>
    </ligand>
</feature>
<comment type="catalytic activity">
    <reaction evidence="5">
        <text>a 3,4-dihydroxy-5-(all-trans-polyprenyl)benzoate + S-adenosyl-L-methionine = a 4-hydroxy-3-methoxy-5-(all-trans-polyprenyl)benzoate + S-adenosyl-L-homocysteine + H(+)</text>
        <dbReference type="Rhea" id="RHEA:44452"/>
        <dbReference type="Rhea" id="RHEA-COMP:10930"/>
        <dbReference type="Rhea" id="RHEA-COMP:10931"/>
        <dbReference type="ChEBI" id="CHEBI:15378"/>
        <dbReference type="ChEBI" id="CHEBI:57856"/>
        <dbReference type="ChEBI" id="CHEBI:59789"/>
        <dbReference type="ChEBI" id="CHEBI:64694"/>
        <dbReference type="ChEBI" id="CHEBI:84443"/>
        <dbReference type="EC" id="2.1.1.114"/>
    </reaction>
</comment>
<keyword evidence="3 5" id="KW-0831">Ubiquinone biosynthesis</keyword>
<feature type="binding site" evidence="5">
    <location>
        <position position="104"/>
    </location>
    <ligand>
        <name>S-adenosyl-L-methionine</name>
        <dbReference type="ChEBI" id="CHEBI:59789"/>
    </ligand>
</feature>
<dbReference type="EC" id="2.1.1.64" evidence="5"/>
<organism evidence="7">
    <name type="scientific">Caenorhabditis remanei</name>
    <name type="common">Caenorhabditis vulgaris</name>
    <dbReference type="NCBI Taxonomy" id="31234"/>
    <lineage>
        <taxon>Eukaryota</taxon>
        <taxon>Metazoa</taxon>
        <taxon>Ecdysozoa</taxon>
        <taxon>Nematoda</taxon>
        <taxon>Chromadorea</taxon>
        <taxon>Rhabditida</taxon>
        <taxon>Rhabditina</taxon>
        <taxon>Rhabditomorpha</taxon>
        <taxon>Rhabditoidea</taxon>
        <taxon>Rhabditidae</taxon>
        <taxon>Peloderinae</taxon>
        <taxon>Caenorhabditis</taxon>
    </lineage>
</organism>
<feature type="binding site" evidence="5">
    <location>
        <position position="162"/>
    </location>
    <ligand>
        <name>Mg(2+)</name>
        <dbReference type="ChEBI" id="CHEBI:18420"/>
    </ligand>
</feature>
<dbReference type="GO" id="GO:0010420">
    <property type="term" value="F:polyprenyldihydroxybenzoate methyltransferase activity"/>
    <property type="evidence" value="ECO:0007669"/>
    <property type="project" value="UniProtKB-UniRule"/>
</dbReference>
<dbReference type="SUPFAM" id="SSF53335">
    <property type="entry name" value="S-adenosyl-L-methionine-dependent methyltransferases"/>
    <property type="match status" value="1"/>
</dbReference>
<reference evidence="6" key="1">
    <citation type="submission" date="2007-07" db="EMBL/GenBank/DDBJ databases">
        <title>PCAP assembly of the Caenorhabditis remanei genome.</title>
        <authorList>
            <consortium name="The Caenorhabditis remanei Sequencing Consortium"/>
            <person name="Wilson R.K."/>
        </authorList>
    </citation>
    <scope>NUCLEOTIDE SEQUENCE [LARGE SCALE GENOMIC DNA]</scope>
    <source>
        <strain evidence="6">PB4641</strain>
    </source>
</reference>
<keyword evidence="5" id="KW-0479">Metal-binding</keyword>
<keyword evidence="5" id="KW-0999">Mitochondrion inner membrane</keyword>
<dbReference type="NCBIfam" id="TIGR01983">
    <property type="entry name" value="UbiG"/>
    <property type="match status" value="1"/>
</dbReference>
<keyword evidence="4 5" id="KW-0949">S-adenosyl-L-methionine</keyword>
<proteinExistence type="inferred from homology"/>
<comment type="function">
    <text evidence="5">O-methyltransferase required for two non-consecutive steps during ubiquinone biosynthesis. Catalyzes the 2 O-methylation of 3,4-dihydroxy-5-(all-trans-polyprenyl)benzoic acid into 4-hydroxy-3-methoxy-5-(all-trans-polyprenyl)benzoic acid. Also catalyzes the last step of ubiquinone biosynthesis by mediating methylation of 3-demethylubiquinone into ubiquinone. Also able to mediate the methylation of 3-demethylubiquinol into ubiquinol.</text>
</comment>
<evidence type="ECO:0000256" key="2">
    <source>
        <dbReference type="ARBA" id="ARBA00022679"/>
    </source>
</evidence>
<dbReference type="FunCoup" id="E3NC64">
    <property type="interactions" value="1376"/>
</dbReference>
<keyword evidence="7" id="KW-1185">Reference proteome</keyword>
<keyword evidence="2 5" id="KW-0808">Transferase</keyword>
<dbReference type="GeneID" id="9811718"/>
<protein>
    <recommendedName>
        <fullName evidence="5">Ubiquinone biosynthesis O-methyltransferase, mitochondrial</fullName>
    </recommendedName>
    <alternativeName>
        <fullName evidence="5">3-demethylubiquinol 3-O-methyltransferase</fullName>
        <ecNumber evidence="5">2.1.1.64</ecNumber>
    </alternativeName>
    <alternativeName>
        <fullName evidence="5">3-demethylubiquinone 3-O-methyltransferase</fullName>
        <ecNumber evidence="5">2.1.1.-</ecNumber>
    </alternativeName>
    <alternativeName>
        <fullName evidence="5">Polyprenyldihydroxybenzoate methyltransferase</fullName>
        <ecNumber evidence="5">2.1.1.114</ecNumber>
    </alternativeName>
</protein>
<sequence length="268" mass="29067">MLPARSASRFVQNLYRFHSTSTASSVSIDAKEVEKFGKMSAEWADPTGPFSALHSLNRVRVPWIVDNVGKGQGSGPARVVDVGSGGGLLSVPLARSGFDVTGIDATKEAVEAARLSLKVKALERAGIADRLRFEHTSVEAFCQKPENKAAFDGVIASEIVEHVADLPSFINSVGALARPGAPVFITTMNRTFLSKVAAIWLAEDILRIVPPGVHDWEKFITPAEMTSYLEKAGCRVQSIQGLKFNPIVNKWSWMESTQVNYGILAVKK</sequence>
<evidence type="ECO:0000256" key="5">
    <source>
        <dbReference type="HAMAP-Rule" id="MF_03190"/>
    </source>
</evidence>
<feature type="binding site" evidence="5">
    <location>
        <position position="158"/>
    </location>
    <ligand>
        <name>Mg(2+)</name>
        <dbReference type="ChEBI" id="CHEBI:18420"/>
    </ligand>
</feature>
<dbReference type="Proteomes" id="UP000008281">
    <property type="component" value="Unassembled WGS sequence"/>
</dbReference>
<comment type="similarity">
    <text evidence="5">Belongs to the class I-like SAM-binding methyltransferase superfamily. UbiG/COQ3 family.</text>
</comment>
<dbReference type="GO" id="GO:0032259">
    <property type="term" value="P:methylation"/>
    <property type="evidence" value="ECO:0007669"/>
    <property type="project" value="UniProtKB-KW"/>
</dbReference>
<dbReference type="HAMAP" id="MF_00472">
    <property type="entry name" value="UbiG"/>
    <property type="match status" value="1"/>
</dbReference>
<feature type="binding site" evidence="5">
    <location>
        <position position="83"/>
    </location>
    <ligand>
        <name>S-adenosyl-L-methionine</name>
        <dbReference type="ChEBI" id="CHEBI:59789"/>
    </ligand>
</feature>
<dbReference type="KEGG" id="crq:GCK72_012871"/>
<keyword evidence="1 5" id="KW-0489">Methyltransferase</keyword>
<dbReference type="UniPathway" id="UPA00232"/>
<dbReference type="CTD" id="9811718"/>
<keyword evidence="5" id="KW-0472">Membrane</keyword>
<gene>
    <name evidence="6" type="primary">Cre-coq-3</name>
    <name evidence="5" type="synonym">coq-3</name>
    <name evidence="6" type="ORF">CRE_16418</name>
</gene>
<dbReference type="STRING" id="31234.E3NC64"/>
<evidence type="ECO:0000313" key="7">
    <source>
        <dbReference type="Proteomes" id="UP000008281"/>
    </source>
</evidence>
<dbReference type="GO" id="GO:0031314">
    <property type="term" value="C:extrinsic component of mitochondrial inner membrane"/>
    <property type="evidence" value="ECO:0007669"/>
    <property type="project" value="UniProtKB-UniRule"/>
</dbReference>
<dbReference type="AlphaFoldDB" id="E3NC64"/>
<dbReference type="HOGENOM" id="CLU_042432_0_0_1"/>
<evidence type="ECO:0000256" key="1">
    <source>
        <dbReference type="ARBA" id="ARBA00022603"/>
    </source>
</evidence>
<dbReference type="OMA" id="LASRWWD"/>
<evidence type="ECO:0000256" key="4">
    <source>
        <dbReference type="ARBA" id="ARBA00022691"/>
    </source>
</evidence>
<comment type="catalytic activity">
    <reaction evidence="5">
        <text>a 3-demethylubiquinol + S-adenosyl-L-methionine = a ubiquinol + S-adenosyl-L-homocysteine + H(+)</text>
        <dbReference type="Rhea" id="RHEA:44380"/>
        <dbReference type="Rhea" id="RHEA-COMP:9566"/>
        <dbReference type="Rhea" id="RHEA-COMP:10914"/>
        <dbReference type="ChEBI" id="CHEBI:15378"/>
        <dbReference type="ChEBI" id="CHEBI:17976"/>
        <dbReference type="ChEBI" id="CHEBI:57856"/>
        <dbReference type="ChEBI" id="CHEBI:59789"/>
        <dbReference type="ChEBI" id="CHEBI:84422"/>
        <dbReference type="EC" id="2.1.1.64"/>
    </reaction>
</comment>
<evidence type="ECO:0000256" key="3">
    <source>
        <dbReference type="ARBA" id="ARBA00022688"/>
    </source>
</evidence>
<dbReference type="PANTHER" id="PTHR43464:SF19">
    <property type="entry name" value="UBIQUINONE BIOSYNTHESIS O-METHYLTRANSFERASE, MITOCHONDRIAL"/>
    <property type="match status" value="1"/>
</dbReference>
<dbReference type="eggNOG" id="KOG1270">
    <property type="taxonomic scope" value="Eukaryota"/>
</dbReference>
<dbReference type="EC" id="2.1.1.114" evidence="5"/>
<dbReference type="PANTHER" id="PTHR43464">
    <property type="entry name" value="METHYLTRANSFERASE"/>
    <property type="match status" value="1"/>
</dbReference>
<dbReference type="GO" id="GO:0061542">
    <property type="term" value="F:3-demethylubiquinol 3-O-methyltransferase activity"/>
    <property type="evidence" value="ECO:0007669"/>
    <property type="project" value="UniProtKB-UniRule"/>
</dbReference>
<name>E3NC64_CAERE</name>
<comment type="subcellular location">
    <subcellularLocation>
        <location evidence="5">Mitochondrion inner membrane</location>
        <topology evidence="5">Peripheral membrane protein</topology>
        <orientation evidence="5">Matrix side</orientation>
    </subcellularLocation>
</comment>
<comment type="pathway">
    <text evidence="5">Cofactor biosynthesis; ubiquinone biosynthesis.</text>
</comment>
<comment type="subunit">
    <text evidence="5">Component of a multi-subunit COQ enzyme complex.</text>
</comment>
<dbReference type="EC" id="2.1.1.-" evidence="5"/>
<dbReference type="EMBL" id="DS268592">
    <property type="protein sequence ID" value="EFO92637.1"/>
    <property type="molecule type" value="Genomic_DNA"/>
</dbReference>
<dbReference type="OrthoDB" id="3265906at2759"/>
<keyword evidence="5" id="KW-0496">Mitochondrion</keyword>
<dbReference type="Pfam" id="PF13489">
    <property type="entry name" value="Methyltransf_23"/>
    <property type="match status" value="1"/>
</dbReference>
<feature type="binding site" evidence="5">
    <location>
        <position position="161"/>
    </location>
    <ligand>
        <name>Mg(2+)</name>
        <dbReference type="ChEBI" id="CHEBI:18420"/>
    </ligand>
</feature>
<comment type="cofactor">
    <cofactor evidence="5">
        <name>Mg(2+)</name>
        <dbReference type="ChEBI" id="CHEBI:18420"/>
    </cofactor>
</comment>
<dbReference type="CDD" id="cd02440">
    <property type="entry name" value="AdoMet_MTases"/>
    <property type="match status" value="1"/>
</dbReference>
<dbReference type="GO" id="GO:0046872">
    <property type="term" value="F:metal ion binding"/>
    <property type="evidence" value="ECO:0007669"/>
    <property type="project" value="UniProtKB-KW"/>
</dbReference>
<evidence type="ECO:0000313" key="6">
    <source>
        <dbReference type="EMBL" id="EFO92637.1"/>
    </source>
</evidence>
<comment type="catalytic activity">
    <reaction evidence="5">
        <text>a 3-demethylubiquinone + S-adenosyl-L-methionine = a ubiquinone + S-adenosyl-L-homocysteine</text>
        <dbReference type="Rhea" id="RHEA:81215"/>
        <dbReference type="Rhea" id="RHEA-COMP:9565"/>
        <dbReference type="Rhea" id="RHEA-COMP:19654"/>
        <dbReference type="ChEBI" id="CHEBI:16389"/>
        <dbReference type="ChEBI" id="CHEBI:57856"/>
        <dbReference type="ChEBI" id="CHEBI:59789"/>
        <dbReference type="ChEBI" id="CHEBI:231825"/>
    </reaction>
</comment>
<dbReference type="InterPro" id="IPR010233">
    <property type="entry name" value="UbiG_MeTrfase"/>
</dbReference>
<keyword evidence="5" id="KW-0460">Magnesium</keyword>